<evidence type="ECO:0000313" key="2">
    <source>
        <dbReference type="EMBL" id="ABX38142.1"/>
    </source>
</evidence>
<accession>A9BX66</accession>
<dbReference type="eggNOG" id="ENOG502ZHC7">
    <property type="taxonomic scope" value="Bacteria"/>
</dbReference>
<dbReference type="HOGENOM" id="CLU_879181_0_0_4"/>
<sequence length="316" mass="33659">MRLRRFCGAGLAHAVAVCAAVLVAAPLRAQTDAEPQSCRADAHAVRDARAAESPVTWPRQVPPLALTPSCWMSPAEWRQRLVSPGAQAAMLVDVRPAQHRRATPIAQALQMDLPQLQGKRFLMQEEVILLGTGLDHADLDAACRQLRSQGFGRVKALLGGAAVALHPTASARLQDLSASDWIASLGQGLAWTVLSLSKALDAAPAVQSPVDEQQTHRLDATHDLAIQLNAIASRKARGDQPGVSASRALVFIADASTEPELRARLAAQRASLGERPDAVPVYWLLGGWQAYQAQVASMQAIGTTAGHRLQAACGRF</sequence>
<dbReference type="EMBL" id="CP000884">
    <property type="protein sequence ID" value="ABX38142.1"/>
    <property type="molecule type" value="Genomic_DNA"/>
</dbReference>
<dbReference type="AlphaFoldDB" id="A9BX66"/>
<proteinExistence type="predicted"/>
<feature type="chain" id="PRO_5002735181" description="Rhodanese domain-containing protein" evidence="1">
    <location>
        <begin position="30"/>
        <end position="316"/>
    </location>
</feature>
<keyword evidence="3" id="KW-1185">Reference proteome</keyword>
<reference evidence="3" key="2">
    <citation type="submission" date="2007-11" db="EMBL/GenBank/DDBJ databases">
        <title>Complete sequence of Delftia acidovorans DSM 14801 / SPH-1.</title>
        <authorList>
            <person name="Copeland A."/>
            <person name="Lucas S."/>
            <person name="Lapidus A."/>
            <person name="Barry K."/>
            <person name="Glavina del Rio T."/>
            <person name="Dalin E."/>
            <person name="Tice H."/>
            <person name="Pitluck S."/>
            <person name="Lowry S."/>
            <person name="Clum A."/>
            <person name="Schmutz J."/>
            <person name="Larimer F."/>
            <person name="Land M."/>
            <person name="Hauser L."/>
            <person name="Kyrpides N."/>
            <person name="Kim E."/>
            <person name="Schleheck D."/>
            <person name="Richardson P."/>
        </authorList>
    </citation>
    <scope>NUCLEOTIDE SEQUENCE [LARGE SCALE GENOMIC DNA]</scope>
    <source>
        <strain evidence="3">DSM 14801 / SPH-1</strain>
    </source>
</reference>
<dbReference type="STRING" id="398578.Daci_5513"/>
<evidence type="ECO:0000256" key="1">
    <source>
        <dbReference type="SAM" id="SignalP"/>
    </source>
</evidence>
<name>A9BX66_DELAS</name>
<gene>
    <name evidence="2" type="ordered locus">Daci_5513</name>
</gene>
<dbReference type="KEGG" id="dac:Daci_5513"/>
<reference evidence="2 3" key="1">
    <citation type="journal article" date="2004" name="Appl. Environ. Microbiol.">
        <title>Mineralization of individual congeners of linear alkylbenzenesulfonate by defined pairs of heterotrophic bacteria.</title>
        <authorList>
            <person name="Schleheck D."/>
            <person name="Knepper T.P."/>
            <person name="Fischer K."/>
            <person name="Cook A.M."/>
        </authorList>
    </citation>
    <scope>NUCLEOTIDE SEQUENCE [LARGE SCALE GENOMIC DNA]</scope>
    <source>
        <strain evidence="3">DSM 14801 / SPH-1</strain>
    </source>
</reference>
<dbReference type="SUPFAM" id="SSF52821">
    <property type="entry name" value="Rhodanese/Cell cycle control phosphatase"/>
    <property type="match status" value="1"/>
</dbReference>
<evidence type="ECO:0008006" key="4">
    <source>
        <dbReference type="Google" id="ProtNLM"/>
    </source>
</evidence>
<dbReference type="InterPro" id="IPR036873">
    <property type="entry name" value="Rhodanese-like_dom_sf"/>
</dbReference>
<keyword evidence="1" id="KW-0732">Signal</keyword>
<protein>
    <recommendedName>
        <fullName evidence="4">Rhodanese domain-containing protein</fullName>
    </recommendedName>
</protein>
<organism evidence="2 3">
    <name type="scientific">Delftia acidovorans (strain DSM 14801 / SPH-1)</name>
    <dbReference type="NCBI Taxonomy" id="398578"/>
    <lineage>
        <taxon>Bacteria</taxon>
        <taxon>Pseudomonadati</taxon>
        <taxon>Pseudomonadota</taxon>
        <taxon>Betaproteobacteria</taxon>
        <taxon>Burkholderiales</taxon>
        <taxon>Comamonadaceae</taxon>
        <taxon>Delftia</taxon>
    </lineage>
</organism>
<evidence type="ECO:0000313" key="3">
    <source>
        <dbReference type="Proteomes" id="UP000000784"/>
    </source>
</evidence>
<dbReference type="Proteomes" id="UP000000784">
    <property type="component" value="Chromosome"/>
</dbReference>
<feature type="signal peptide" evidence="1">
    <location>
        <begin position="1"/>
        <end position="29"/>
    </location>
</feature>